<feature type="chain" id="PRO_5046972228" description="SH3 domain-containing protein" evidence="5">
    <location>
        <begin position="34"/>
        <end position="558"/>
    </location>
</feature>
<dbReference type="SUPFAM" id="SSF50044">
    <property type="entry name" value="SH3-domain"/>
    <property type="match status" value="1"/>
</dbReference>
<evidence type="ECO:0000256" key="2">
    <source>
        <dbReference type="PROSITE-ProRule" id="PRU00192"/>
    </source>
</evidence>
<keyword evidence="4" id="KW-0472">Membrane</keyword>
<dbReference type="PROSITE" id="PS50002">
    <property type="entry name" value="SH3"/>
    <property type="match status" value="1"/>
</dbReference>
<accession>A0ABQ7JJQ8</accession>
<keyword evidence="4" id="KW-0812">Transmembrane</keyword>
<reference evidence="7 8" key="1">
    <citation type="journal article" date="2020" name="Fungal Divers.">
        <title>Resolving the Mortierellaceae phylogeny through synthesis of multi-gene phylogenetics and phylogenomics.</title>
        <authorList>
            <person name="Vandepol N."/>
            <person name="Liber J."/>
            <person name="Desiro A."/>
            <person name="Na H."/>
            <person name="Kennedy M."/>
            <person name="Barry K."/>
            <person name="Grigoriev I.V."/>
            <person name="Miller A.N."/>
            <person name="O'Donnell K."/>
            <person name="Stajich J.E."/>
            <person name="Bonito G."/>
        </authorList>
    </citation>
    <scope>NUCLEOTIDE SEQUENCE [LARGE SCALE GENOMIC DNA]</scope>
    <source>
        <strain evidence="7 8">AD045</strain>
    </source>
</reference>
<keyword evidence="5" id="KW-0732">Signal</keyword>
<name>A0ABQ7JJQ8_9FUNG</name>
<feature type="region of interest" description="Disordered" evidence="3">
    <location>
        <begin position="235"/>
        <end position="261"/>
    </location>
</feature>
<evidence type="ECO:0000313" key="8">
    <source>
        <dbReference type="Proteomes" id="UP001194696"/>
    </source>
</evidence>
<dbReference type="InterPro" id="IPR036028">
    <property type="entry name" value="SH3-like_dom_sf"/>
</dbReference>
<feature type="compositionally biased region" description="Polar residues" evidence="3">
    <location>
        <begin position="252"/>
        <end position="261"/>
    </location>
</feature>
<dbReference type="InterPro" id="IPR001452">
    <property type="entry name" value="SH3_domain"/>
</dbReference>
<dbReference type="EMBL" id="JAAAIM010001619">
    <property type="protein sequence ID" value="KAG0276999.1"/>
    <property type="molecule type" value="Genomic_DNA"/>
</dbReference>
<evidence type="ECO:0000256" key="5">
    <source>
        <dbReference type="SAM" id="SignalP"/>
    </source>
</evidence>
<keyword evidence="4" id="KW-1133">Transmembrane helix</keyword>
<feature type="region of interest" description="Disordered" evidence="3">
    <location>
        <begin position="297"/>
        <end position="319"/>
    </location>
</feature>
<dbReference type="CDD" id="cd12087">
    <property type="entry name" value="TM_EGFR-like"/>
    <property type="match status" value="1"/>
</dbReference>
<feature type="signal peptide" evidence="5">
    <location>
        <begin position="1"/>
        <end position="33"/>
    </location>
</feature>
<feature type="compositionally biased region" description="Low complexity" evidence="3">
    <location>
        <begin position="235"/>
        <end position="244"/>
    </location>
</feature>
<dbReference type="Proteomes" id="UP001194696">
    <property type="component" value="Unassembled WGS sequence"/>
</dbReference>
<evidence type="ECO:0000256" key="3">
    <source>
        <dbReference type="SAM" id="MobiDB-lite"/>
    </source>
</evidence>
<evidence type="ECO:0000256" key="1">
    <source>
        <dbReference type="ARBA" id="ARBA00022443"/>
    </source>
</evidence>
<protein>
    <recommendedName>
        <fullName evidence="6">SH3 domain-containing protein</fullName>
    </recommendedName>
</protein>
<evidence type="ECO:0000256" key="4">
    <source>
        <dbReference type="SAM" id="Phobius"/>
    </source>
</evidence>
<feature type="domain" description="SH3" evidence="6">
    <location>
        <begin position="387"/>
        <end position="448"/>
    </location>
</feature>
<feature type="region of interest" description="Disordered" evidence="3">
    <location>
        <begin position="467"/>
        <end position="558"/>
    </location>
</feature>
<proteinExistence type="predicted"/>
<dbReference type="Gene3D" id="2.30.30.40">
    <property type="entry name" value="SH3 Domains"/>
    <property type="match status" value="1"/>
</dbReference>
<evidence type="ECO:0000313" key="7">
    <source>
        <dbReference type="EMBL" id="KAG0276999.1"/>
    </source>
</evidence>
<keyword evidence="1 2" id="KW-0728">SH3 domain</keyword>
<organism evidence="7 8">
    <name type="scientific">Linnemannia gamsii</name>
    <dbReference type="NCBI Taxonomy" id="64522"/>
    <lineage>
        <taxon>Eukaryota</taxon>
        <taxon>Fungi</taxon>
        <taxon>Fungi incertae sedis</taxon>
        <taxon>Mucoromycota</taxon>
        <taxon>Mortierellomycotina</taxon>
        <taxon>Mortierellomycetes</taxon>
        <taxon>Mortierellales</taxon>
        <taxon>Mortierellaceae</taxon>
        <taxon>Linnemannia</taxon>
    </lineage>
</organism>
<feature type="transmembrane region" description="Helical" evidence="4">
    <location>
        <begin position="269"/>
        <end position="291"/>
    </location>
</feature>
<evidence type="ECO:0000259" key="6">
    <source>
        <dbReference type="PROSITE" id="PS50002"/>
    </source>
</evidence>
<dbReference type="Pfam" id="PF00018">
    <property type="entry name" value="SH3_1"/>
    <property type="match status" value="1"/>
</dbReference>
<keyword evidence="8" id="KW-1185">Reference proteome</keyword>
<feature type="compositionally biased region" description="Low complexity" evidence="3">
    <location>
        <begin position="477"/>
        <end position="497"/>
    </location>
</feature>
<comment type="caution">
    <text evidence="7">The sequence shown here is derived from an EMBL/GenBank/DDBJ whole genome shotgun (WGS) entry which is preliminary data.</text>
</comment>
<sequence length="558" mass="58223">MTRSSHQLYNRHRSSWLAKTLLSATLLAAGAQAACVSLANSVACPSFSSYNVDNATMITNLKMFGIVLAPFASREEFDRVINNATVFQPSDSTSCSTYNSSVRIPYQNTVLCTIAVHDDASVSCNSNIKDPINTAMCINSCRMFEDGFNSLAGQLCPNNVAWQTGNTAALNKICSGTDTGNWGGLQSTEADCIKAEVNEAAFCGLANLEAKCSYCNTNSTAACCQTGTPCPQPTTTTNTGTSTSFIIPPSNQPTDTTSSSDSGMAAGKLGAIIGGSVGALALAGLIFFLCIRRSRNSSGGKKANNLSRQISNSSGRYNISSPKVQEQGFSAAMATSQPIPMNNLISSGASDRSSLGAAVAAAGAGAAAGGAMAAGAAGAASGREASGKQSYCQALYPYQASMADELDLTPGDIVNVQRVFDDGWAVGVNMNTSNEGAFPVVCVMFVDESALEDDFEDVNMHSMAPMTLREEDEGRRSPSGRNSPRSSLPSRSSSPVHLPRRNSSIRDSTVIIPGTNPMTSSPLAGGNAPGGRMSPPVRDTMMSDASSINRWWAGENDK</sequence>
<gene>
    <name evidence="7" type="ORF">BGZ96_003044</name>
</gene>
<dbReference type="SMART" id="SM00326">
    <property type="entry name" value="SH3"/>
    <property type="match status" value="1"/>
</dbReference>